<evidence type="ECO:0000313" key="2">
    <source>
        <dbReference type="Proteomes" id="UP001634394"/>
    </source>
</evidence>
<dbReference type="Proteomes" id="UP001634394">
    <property type="component" value="Unassembled WGS sequence"/>
</dbReference>
<organism evidence="1 2">
    <name type="scientific">Sinanodonta woodiana</name>
    <name type="common">Chinese pond mussel</name>
    <name type="synonym">Anodonta woodiana</name>
    <dbReference type="NCBI Taxonomy" id="1069815"/>
    <lineage>
        <taxon>Eukaryota</taxon>
        <taxon>Metazoa</taxon>
        <taxon>Spiralia</taxon>
        <taxon>Lophotrochozoa</taxon>
        <taxon>Mollusca</taxon>
        <taxon>Bivalvia</taxon>
        <taxon>Autobranchia</taxon>
        <taxon>Heteroconchia</taxon>
        <taxon>Palaeoheterodonta</taxon>
        <taxon>Unionida</taxon>
        <taxon>Unionoidea</taxon>
        <taxon>Unionidae</taxon>
        <taxon>Unioninae</taxon>
        <taxon>Sinanodonta</taxon>
    </lineage>
</organism>
<dbReference type="InterPro" id="IPR036179">
    <property type="entry name" value="Ig-like_dom_sf"/>
</dbReference>
<dbReference type="Gene3D" id="2.60.40.10">
    <property type="entry name" value="Immunoglobulins"/>
    <property type="match status" value="1"/>
</dbReference>
<comment type="caution">
    <text evidence="1">The sequence shown here is derived from an EMBL/GenBank/DDBJ whole genome shotgun (WGS) entry which is preliminary data.</text>
</comment>
<gene>
    <name evidence="1" type="ORF">ACJMK2_026324</name>
</gene>
<name>A0ABD3XJ96_SINWO</name>
<evidence type="ECO:0000313" key="1">
    <source>
        <dbReference type="EMBL" id="KAL3886322.1"/>
    </source>
</evidence>
<dbReference type="AlphaFoldDB" id="A0ABD3XJ96"/>
<reference evidence="1 2" key="1">
    <citation type="submission" date="2024-11" db="EMBL/GenBank/DDBJ databases">
        <title>Chromosome-level genome assembly of the freshwater bivalve Anodonta woodiana.</title>
        <authorList>
            <person name="Chen X."/>
        </authorList>
    </citation>
    <scope>NUCLEOTIDE SEQUENCE [LARGE SCALE GENOMIC DNA]</scope>
    <source>
        <strain evidence="1">MN2024</strain>
        <tissue evidence="1">Gills</tissue>
    </source>
</reference>
<keyword evidence="2" id="KW-1185">Reference proteome</keyword>
<proteinExistence type="predicted"/>
<protein>
    <recommendedName>
        <fullName evidence="3">DUF4371 domain-containing protein</fullName>
    </recommendedName>
</protein>
<sequence length="314" mass="35516">MATEVKESPVYSVMLDESTDVSVHQNLIVYVRYLTSLAGSVQPVTQFLGIRQLQTANAESIYLELLGLIQSFGFSLDNLIGVSTDGAAVMLGCKSGVVTRLKEATKEIKFINESSSIDVCKGKDVHFIFKVDEEENKIKRLEWYFSNTVICTSYSHDDFTVKPLYQGRIERIGRTGIQLKNVSIDDEGIYMLLPLNPWSATDIRVKIKLRVLEPPTNKCTCNASTSEQTESYCGRPQVSCVWKRKQTFEVLQDGNRIMKSIFEDKELLYCQDGEAMKCVDDKRQFCTTVSLYRKDNDRPSEDGSTQRTDSVTMP</sequence>
<evidence type="ECO:0008006" key="3">
    <source>
        <dbReference type="Google" id="ProtNLM"/>
    </source>
</evidence>
<accession>A0ABD3XJ96</accession>
<dbReference type="SUPFAM" id="SSF48726">
    <property type="entry name" value="Immunoglobulin"/>
    <property type="match status" value="1"/>
</dbReference>
<dbReference type="PANTHER" id="PTHR46880:SF5">
    <property type="entry name" value="DUF4371 DOMAIN-CONTAINING PROTEIN"/>
    <property type="match status" value="1"/>
</dbReference>
<feature type="non-terminal residue" evidence="1">
    <location>
        <position position="314"/>
    </location>
</feature>
<dbReference type="InterPro" id="IPR013783">
    <property type="entry name" value="Ig-like_fold"/>
</dbReference>
<dbReference type="EMBL" id="JBJQND010000002">
    <property type="protein sequence ID" value="KAL3886322.1"/>
    <property type="molecule type" value="Genomic_DNA"/>
</dbReference>
<dbReference type="PANTHER" id="PTHR46880">
    <property type="entry name" value="RAS-ASSOCIATING DOMAIN-CONTAINING PROTEIN"/>
    <property type="match status" value="1"/>
</dbReference>